<comment type="catalytic activity">
    <reaction evidence="6">
        <text>guanosine(527) in 16S rRNA + S-adenosyl-L-methionine = N(7)-methylguanosine(527) in 16S rRNA + S-adenosyl-L-homocysteine</text>
        <dbReference type="Rhea" id="RHEA:42732"/>
        <dbReference type="Rhea" id="RHEA-COMP:10209"/>
        <dbReference type="Rhea" id="RHEA-COMP:10210"/>
        <dbReference type="ChEBI" id="CHEBI:57856"/>
        <dbReference type="ChEBI" id="CHEBI:59789"/>
        <dbReference type="ChEBI" id="CHEBI:74269"/>
        <dbReference type="ChEBI" id="CHEBI:74480"/>
        <dbReference type="EC" id="2.1.1.170"/>
    </reaction>
</comment>
<dbReference type="EC" id="2.1.1.170" evidence="6"/>
<feature type="binding site" evidence="6">
    <location>
        <position position="72"/>
    </location>
    <ligand>
        <name>S-adenosyl-L-methionine</name>
        <dbReference type="ChEBI" id="CHEBI:59789"/>
    </ligand>
</feature>
<dbReference type="GO" id="GO:0070043">
    <property type="term" value="F:rRNA (guanine-N7-)-methyltransferase activity"/>
    <property type="evidence" value="ECO:0007669"/>
    <property type="project" value="UniProtKB-UniRule"/>
</dbReference>
<dbReference type="Gene3D" id="3.40.50.150">
    <property type="entry name" value="Vaccinia Virus protein VP39"/>
    <property type="match status" value="1"/>
</dbReference>
<evidence type="ECO:0000256" key="6">
    <source>
        <dbReference type="HAMAP-Rule" id="MF_00074"/>
    </source>
</evidence>
<evidence type="ECO:0000313" key="7">
    <source>
        <dbReference type="EMBL" id="PAX07488.1"/>
    </source>
</evidence>
<reference evidence="8" key="1">
    <citation type="submission" date="2017-09" db="EMBL/GenBank/DDBJ databases">
        <authorList>
            <person name="Feng G."/>
            <person name="Zhu H."/>
        </authorList>
    </citation>
    <scope>NUCLEOTIDE SEQUENCE [LARGE SCALE GENOMIC DNA]</scope>
    <source>
        <strain evidence="8">1PNM-20</strain>
    </source>
</reference>
<comment type="subcellular location">
    <subcellularLocation>
        <location evidence="6">Cytoplasm</location>
    </subcellularLocation>
</comment>
<dbReference type="RefSeq" id="WP_095997731.1">
    <property type="nucleotide sequence ID" value="NZ_NSLI01000003.1"/>
</dbReference>
<dbReference type="NCBIfam" id="TIGR00138">
    <property type="entry name" value="rsmG_gidB"/>
    <property type="match status" value="1"/>
</dbReference>
<evidence type="ECO:0000313" key="8">
    <source>
        <dbReference type="Proteomes" id="UP000218151"/>
    </source>
</evidence>
<keyword evidence="3 6" id="KW-0489">Methyltransferase</keyword>
<name>A0A2A2SE25_9SPHN</name>
<feature type="binding site" evidence="6">
    <location>
        <position position="77"/>
    </location>
    <ligand>
        <name>S-adenosyl-L-methionine</name>
        <dbReference type="ChEBI" id="CHEBI:59789"/>
    </ligand>
</feature>
<evidence type="ECO:0000256" key="5">
    <source>
        <dbReference type="ARBA" id="ARBA00022691"/>
    </source>
</evidence>
<dbReference type="EMBL" id="NSLI01000003">
    <property type="protein sequence ID" value="PAX07488.1"/>
    <property type="molecule type" value="Genomic_DNA"/>
</dbReference>
<proteinExistence type="inferred from homology"/>
<sequence>MTEEEAGAWVAERFDAAERARLERFAVMVAEGTERQNLIAPSTLATIWSRHMVDSLQLVDLAPADGAWLDIGTGGGFPGLVVACVRDTAVHLVEPRKKRAAFLAQAADLLGLPHVVVHASKVEAVQARAKVVSARAVAGIPALVEAARHVASRDTIWLLPRGRISSDDLAGTDQLARVFHVEQSLTDPDSKIVVLRGVRGR</sequence>
<keyword evidence="4 6" id="KW-0808">Transferase</keyword>
<gene>
    <name evidence="6 7" type="primary">rsmG</name>
    <name evidence="7" type="ORF">CKY28_07435</name>
</gene>
<dbReference type="SUPFAM" id="SSF53335">
    <property type="entry name" value="S-adenosyl-L-methionine-dependent methyltransferases"/>
    <property type="match status" value="1"/>
</dbReference>
<dbReference type="OrthoDB" id="9808773at2"/>
<comment type="similarity">
    <text evidence="6">Belongs to the methyltransferase superfamily. RNA methyltransferase RsmG family.</text>
</comment>
<dbReference type="InterPro" id="IPR003682">
    <property type="entry name" value="rRNA_ssu_MeTfrase_G"/>
</dbReference>
<keyword evidence="5 6" id="KW-0949">S-adenosyl-L-methionine</keyword>
<evidence type="ECO:0000256" key="3">
    <source>
        <dbReference type="ARBA" id="ARBA00022603"/>
    </source>
</evidence>
<dbReference type="AlphaFoldDB" id="A0A2A2SE25"/>
<dbReference type="PANTHER" id="PTHR31760:SF0">
    <property type="entry name" value="S-ADENOSYL-L-METHIONINE-DEPENDENT METHYLTRANSFERASES SUPERFAMILY PROTEIN"/>
    <property type="match status" value="1"/>
</dbReference>
<feature type="binding site" evidence="6">
    <location>
        <begin position="122"/>
        <end position="123"/>
    </location>
    <ligand>
        <name>S-adenosyl-L-methionine</name>
        <dbReference type="ChEBI" id="CHEBI:59789"/>
    </ligand>
</feature>
<dbReference type="InterPro" id="IPR029063">
    <property type="entry name" value="SAM-dependent_MTases_sf"/>
</dbReference>
<keyword evidence="8" id="KW-1185">Reference proteome</keyword>
<accession>A0A2A2SE25</accession>
<dbReference type="PANTHER" id="PTHR31760">
    <property type="entry name" value="S-ADENOSYL-L-METHIONINE-DEPENDENT METHYLTRANSFERASES SUPERFAMILY PROTEIN"/>
    <property type="match status" value="1"/>
</dbReference>
<dbReference type="GO" id="GO:0005829">
    <property type="term" value="C:cytosol"/>
    <property type="evidence" value="ECO:0007669"/>
    <property type="project" value="TreeGrafter"/>
</dbReference>
<comment type="caution">
    <text evidence="6">Lacks conserved residue(s) required for the propagation of feature annotation.</text>
</comment>
<dbReference type="Pfam" id="PF02527">
    <property type="entry name" value="GidB"/>
    <property type="match status" value="1"/>
</dbReference>
<feature type="binding site" evidence="6">
    <location>
        <position position="135"/>
    </location>
    <ligand>
        <name>S-adenosyl-L-methionine</name>
        <dbReference type="ChEBI" id="CHEBI:59789"/>
    </ligand>
</feature>
<keyword evidence="2 6" id="KW-0698">rRNA processing</keyword>
<evidence type="ECO:0000256" key="4">
    <source>
        <dbReference type="ARBA" id="ARBA00022679"/>
    </source>
</evidence>
<dbReference type="Proteomes" id="UP000218151">
    <property type="component" value="Unassembled WGS sequence"/>
</dbReference>
<organism evidence="7 8">
    <name type="scientific">Sphingomonas lenta</name>
    <dbReference type="NCBI Taxonomy" id="1141887"/>
    <lineage>
        <taxon>Bacteria</taxon>
        <taxon>Pseudomonadati</taxon>
        <taxon>Pseudomonadota</taxon>
        <taxon>Alphaproteobacteria</taxon>
        <taxon>Sphingomonadales</taxon>
        <taxon>Sphingomonadaceae</taxon>
        <taxon>Sphingomonas</taxon>
    </lineage>
</organism>
<comment type="function">
    <text evidence="6">Specifically methylates the N7 position of guanine in position 527 of 16S rRNA.</text>
</comment>
<protein>
    <recommendedName>
        <fullName evidence="6">Ribosomal RNA small subunit methyltransferase G</fullName>
        <ecNumber evidence="6">2.1.1.170</ecNumber>
    </recommendedName>
    <alternativeName>
        <fullName evidence="6">16S rRNA 7-methylguanosine methyltransferase</fullName>
        <shortName evidence="6">16S rRNA m7G methyltransferase</shortName>
    </alternativeName>
</protein>
<keyword evidence="1 6" id="KW-0963">Cytoplasm</keyword>
<evidence type="ECO:0000256" key="2">
    <source>
        <dbReference type="ARBA" id="ARBA00022552"/>
    </source>
</evidence>
<dbReference type="HAMAP" id="MF_00074">
    <property type="entry name" value="16SrRNA_methyltr_G"/>
    <property type="match status" value="1"/>
</dbReference>
<comment type="caution">
    <text evidence="7">The sequence shown here is derived from an EMBL/GenBank/DDBJ whole genome shotgun (WGS) entry which is preliminary data.</text>
</comment>
<evidence type="ECO:0000256" key="1">
    <source>
        <dbReference type="ARBA" id="ARBA00022490"/>
    </source>
</evidence>